<dbReference type="EMBL" id="JAUSUB010000005">
    <property type="protein sequence ID" value="MDQ0269610.1"/>
    <property type="molecule type" value="Genomic_DNA"/>
</dbReference>
<keyword evidence="1" id="KW-1133">Transmembrane helix</keyword>
<keyword evidence="1" id="KW-0812">Transmembrane</keyword>
<feature type="transmembrane region" description="Helical" evidence="1">
    <location>
        <begin position="77"/>
        <end position="100"/>
    </location>
</feature>
<reference evidence="2 3" key="1">
    <citation type="submission" date="2023-07" db="EMBL/GenBank/DDBJ databases">
        <title>Genomic Encyclopedia of Type Strains, Phase IV (KMG-IV): sequencing the most valuable type-strain genomes for metagenomic binning, comparative biology and taxonomic classification.</title>
        <authorList>
            <person name="Goeker M."/>
        </authorList>
    </citation>
    <scope>NUCLEOTIDE SEQUENCE [LARGE SCALE GENOMIC DNA]</scope>
    <source>
        <strain evidence="2 3">DSM 23494</strain>
    </source>
</reference>
<feature type="transmembrane region" description="Helical" evidence="1">
    <location>
        <begin position="51"/>
        <end position="71"/>
    </location>
</feature>
<keyword evidence="1" id="KW-0472">Membrane</keyword>
<feature type="transmembrane region" description="Helical" evidence="1">
    <location>
        <begin position="15"/>
        <end position="31"/>
    </location>
</feature>
<evidence type="ECO:0000256" key="1">
    <source>
        <dbReference type="SAM" id="Phobius"/>
    </source>
</evidence>
<feature type="transmembrane region" description="Helical" evidence="1">
    <location>
        <begin position="112"/>
        <end position="130"/>
    </location>
</feature>
<comment type="caution">
    <text evidence="2">The sequence shown here is derived from an EMBL/GenBank/DDBJ whole genome shotgun (WGS) entry which is preliminary data.</text>
</comment>
<dbReference type="Proteomes" id="UP001238088">
    <property type="component" value="Unassembled WGS sequence"/>
</dbReference>
<dbReference type="RefSeq" id="WP_307473320.1">
    <property type="nucleotide sequence ID" value="NZ_JAUSUB010000005.1"/>
</dbReference>
<keyword evidence="3" id="KW-1185">Reference proteome</keyword>
<accession>A0ABU0AF08</accession>
<sequence length="138" mass="16074">MDVFLLGPFLIKTEWILIIFAAVIAVFILLLHTKDDQSFRAEAFNTITNMVLIFFGTYKLSAVLFYSNLIFDNPKALLFLTGGLKGVLLGAAIAFLYFTWKMLRSKWPYRSWAYIFIYGSVSFLIGYWFIRTLYFLVF</sequence>
<protein>
    <submittedName>
        <fullName evidence="2">Magnesium-transporting ATPase (P-type)</fullName>
    </submittedName>
</protein>
<evidence type="ECO:0000313" key="3">
    <source>
        <dbReference type="Proteomes" id="UP001238088"/>
    </source>
</evidence>
<name>A0ABU0AF08_9BACI</name>
<gene>
    <name evidence="2" type="ORF">J2S17_001482</name>
</gene>
<proteinExistence type="predicted"/>
<evidence type="ECO:0000313" key="2">
    <source>
        <dbReference type="EMBL" id="MDQ0269610.1"/>
    </source>
</evidence>
<organism evidence="2 3">
    <name type="scientific">Cytobacillus purgationiresistens</name>
    <dbReference type="NCBI Taxonomy" id="863449"/>
    <lineage>
        <taxon>Bacteria</taxon>
        <taxon>Bacillati</taxon>
        <taxon>Bacillota</taxon>
        <taxon>Bacilli</taxon>
        <taxon>Bacillales</taxon>
        <taxon>Bacillaceae</taxon>
        <taxon>Cytobacillus</taxon>
    </lineage>
</organism>